<dbReference type="EMBL" id="MUGY01000001">
    <property type="protein sequence ID" value="OXA98388.1"/>
    <property type="molecule type" value="Genomic_DNA"/>
</dbReference>
<evidence type="ECO:0008006" key="6">
    <source>
        <dbReference type="Google" id="ProtNLM"/>
    </source>
</evidence>
<feature type="chain" id="PRO_5001803373" description="Lipoprotein" evidence="1">
    <location>
        <begin position="22"/>
        <end position="334"/>
    </location>
</feature>
<reference evidence="2 4" key="1">
    <citation type="submission" date="2014-07" db="EMBL/GenBank/DDBJ databases">
        <title>Genome of Flavobacterium hydatis DSM 2063.</title>
        <authorList>
            <person name="Pipes S.E."/>
            <person name="Stropko S.J."/>
            <person name="Newman J.D."/>
        </authorList>
    </citation>
    <scope>NUCLEOTIDE SEQUENCE [LARGE SCALE GENOMIC DNA]</scope>
    <source>
        <strain evidence="2 4">DSM 2063</strain>
    </source>
</reference>
<dbReference type="PROSITE" id="PS51257">
    <property type="entry name" value="PROKAR_LIPOPROTEIN"/>
    <property type="match status" value="1"/>
</dbReference>
<reference evidence="3 5" key="2">
    <citation type="submission" date="2016-11" db="EMBL/GenBank/DDBJ databases">
        <title>Whole genomes of Flavobacteriaceae.</title>
        <authorList>
            <person name="Stine C."/>
            <person name="Li C."/>
            <person name="Tadesse D."/>
        </authorList>
    </citation>
    <scope>NUCLEOTIDE SEQUENCE [LARGE SCALE GENOMIC DNA]</scope>
    <source>
        <strain evidence="3 5">ATCC 29551</strain>
    </source>
</reference>
<proteinExistence type="predicted"/>
<dbReference type="Proteomes" id="UP000028712">
    <property type="component" value="Unassembled WGS sequence"/>
</dbReference>
<name>A0A086AUF8_FLAHY</name>
<evidence type="ECO:0000313" key="5">
    <source>
        <dbReference type="Proteomes" id="UP000198424"/>
    </source>
</evidence>
<comment type="caution">
    <text evidence="2">The sequence shown here is derived from an EMBL/GenBank/DDBJ whole genome shotgun (WGS) entry which is preliminary data.</text>
</comment>
<dbReference type="Proteomes" id="UP000198424">
    <property type="component" value="Unassembled WGS sequence"/>
</dbReference>
<dbReference type="EMBL" id="JPRM01000001">
    <property type="protein sequence ID" value="KFF20322.1"/>
    <property type="molecule type" value="Genomic_DNA"/>
</dbReference>
<dbReference type="eggNOG" id="ENOG502Z9D6">
    <property type="taxonomic scope" value="Bacteria"/>
</dbReference>
<evidence type="ECO:0000313" key="3">
    <source>
        <dbReference type="EMBL" id="OXA98388.1"/>
    </source>
</evidence>
<dbReference type="AlphaFoldDB" id="A0A086AUF8"/>
<accession>A0A086AUF8</accession>
<protein>
    <recommendedName>
        <fullName evidence="6">Lipoprotein</fullName>
    </recommendedName>
</protein>
<evidence type="ECO:0000313" key="2">
    <source>
        <dbReference type="EMBL" id="KFF20322.1"/>
    </source>
</evidence>
<dbReference type="RefSeq" id="WP_035617521.1">
    <property type="nucleotide sequence ID" value="NZ_JBEWQG010000004.1"/>
</dbReference>
<keyword evidence="5" id="KW-1185">Reference proteome</keyword>
<gene>
    <name evidence="3" type="ORF">B0A62_00890</name>
    <name evidence="2" type="ORF">IW20_00765</name>
</gene>
<dbReference type="STRING" id="991.IW20_00765"/>
<keyword evidence="1" id="KW-0732">Signal</keyword>
<feature type="signal peptide" evidence="1">
    <location>
        <begin position="1"/>
        <end position="21"/>
    </location>
</feature>
<evidence type="ECO:0000313" key="4">
    <source>
        <dbReference type="Proteomes" id="UP000028712"/>
    </source>
</evidence>
<organism evidence="2 4">
    <name type="scientific">Flavobacterium hydatis</name>
    <name type="common">Cytophaga aquatilis</name>
    <dbReference type="NCBI Taxonomy" id="991"/>
    <lineage>
        <taxon>Bacteria</taxon>
        <taxon>Pseudomonadati</taxon>
        <taxon>Bacteroidota</taxon>
        <taxon>Flavobacteriia</taxon>
        <taxon>Flavobacteriales</taxon>
        <taxon>Flavobacteriaceae</taxon>
        <taxon>Flavobacterium</taxon>
    </lineage>
</organism>
<evidence type="ECO:0000256" key="1">
    <source>
        <dbReference type="SAM" id="SignalP"/>
    </source>
</evidence>
<sequence>MKFRIVFSVLFLLLLSCNKQEKPVAAFYYWKTIFKLSTAEREALQQNNISKVYIRYFDVDLHPKSQEAFPLSPIHFENKTENLTIVPVVYIKNKVMLKKGINVDSLAKKTFDFIELINKKNGISCQEIQIDCDWTLASKSNYLKFIETFKKISQKKLSATIRLHQVKYFEKTKIPNVDTGVLMYYNMGTIAPDSLNSIYDRRVAQRYIKSLKKYPLPLDFALPIYSWAVHIRDNKVIGLKSKMNVEELQNDANFVLSRKKYFTVKNSNYKNGTFYKQGDILKMEMISRDDLLEMASDLEENTVQYPKEIIFYDLDEFNLKNYEKNVFKQVLSCF</sequence>